<keyword evidence="2 8" id="KW-0597">Phosphoprotein</keyword>
<proteinExistence type="predicted"/>
<dbReference type="Pfam" id="PF00486">
    <property type="entry name" value="Trans_reg_C"/>
    <property type="match status" value="1"/>
</dbReference>
<dbReference type="EMBL" id="QRVK01000011">
    <property type="protein sequence ID" value="RGS43047.1"/>
    <property type="molecule type" value="Genomic_DNA"/>
</dbReference>
<feature type="modified residue" description="4-aspartylphosphate" evidence="8">
    <location>
        <position position="56"/>
    </location>
</feature>
<accession>A0A3R5ZLN4</accession>
<evidence type="ECO:0000256" key="6">
    <source>
        <dbReference type="ARBA" id="ARBA00023163"/>
    </source>
</evidence>
<evidence type="ECO:0000259" key="10">
    <source>
        <dbReference type="PROSITE" id="PS50110"/>
    </source>
</evidence>
<dbReference type="InterPro" id="IPR036388">
    <property type="entry name" value="WH-like_DNA-bd_sf"/>
</dbReference>
<dbReference type="Proteomes" id="UP000283295">
    <property type="component" value="Unassembled WGS sequence"/>
</dbReference>
<evidence type="ECO:0000256" key="5">
    <source>
        <dbReference type="ARBA" id="ARBA00023125"/>
    </source>
</evidence>
<evidence type="ECO:0000256" key="2">
    <source>
        <dbReference type="ARBA" id="ARBA00022553"/>
    </source>
</evidence>
<keyword evidence="4" id="KW-0805">Transcription regulation</keyword>
<evidence type="ECO:0000313" key="12">
    <source>
        <dbReference type="EMBL" id="RGS43047.1"/>
    </source>
</evidence>
<sequence length="227" mass="25676">MGYKVLLVEDDHDIREAVADYFTGVEGSEMNVNCACDGVQAEEMLYENRYDLVLLDIMLPGVDGWELCSQIRKTNDVPVIFLTARARQEDVLYGYTLGCDDYVVKPFAIAELYAKSVALVRRAKGTVIHRELECGLICCDTSALTVTVDGAAIDMPRKELELLIYLMENRKRVVSRDELLVNIWGYDYDGRTRVVDDHIRKLRKALGKAAGQIKTVITKGYQIRDVQ</sequence>
<feature type="domain" description="Response regulatory" evidence="10">
    <location>
        <begin position="4"/>
        <end position="120"/>
    </location>
</feature>
<dbReference type="InterPro" id="IPR039420">
    <property type="entry name" value="WalR-like"/>
</dbReference>
<dbReference type="CDD" id="cd17574">
    <property type="entry name" value="REC_OmpR"/>
    <property type="match status" value="1"/>
</dbReference>
<dbReference type="GO" id="GO:0000156">
    <property type="term" value="F:phosphorelay response regulator activity"/>
    <property type="evidence" value="ECO:0007669"/>
    <property type="project" value="TreeGrafter"/>
</dbReference>
<evidence type="ECO:0000259" key="11">
    <source>
        <dbReference type="PROSITE" id="PS51755"/>
    </source>
</evidence>
<protein>
    <recommendedName>
        <fullName evidence="1">Stage 0 sporulation protein A homolog</fullName>
    </recommendedName>
</protein>
<evidence type="ECO:0000256" key="1">
    <source>
        <dbReference type="ARBA" id="ARBA00018672"/>
    </source>
</evidence>
<dbReference type="GO" id="GO:0000976">
    <property type="term" value="F:transcription cis-regulatory region binding"/>
    <property type="evidence" value="ECO:0007669"/>
    <property type="project" value="TreeGrafter"/>
</dbReference>
<dbReference type="Gene3D" id="1.10.10.10">
    <property type="entry name" value="Winged helix-like DNA-binding domain superfamily/Winged helix DNA-binding domain"/>
    <property type="match status" value="1"/>
</dbReference>
<name>A0A3R5ZLN4_9FIRM</name>
<keyword evidence="5 9" id="KW-0238">DNA-binding</keyword>
<dbReference type="SMART" id="SM00862">
    <property type="entry name" value="Trans_reg_C"/>
    <property type="match status" value="1"/>
</dbReference>
<keyword evidence="6" id="KW-0804">Transcription</keyword>
<evidence type="ECO:0000256" key="3">
    <source>
        <dbReference type="ARBA" id="ARBA00023012"/>
    </source>
</evidence>
<dbReference type="InterPro" id="IPR016032">
    <property type="entry name" value="Sig_transdc_resp-reg_C-effctor"/>
</dbReference>
<dbReference type="OrthoDB" id="9790442at2"/>
<dbReference type="SUPFAM" id="SSF52172">
    <property type="entry name" value="CheY-like"/>
    <property type="match status" value="1"/>
</dbReference>
<feature type="DNA-binding region" description="OmpR/PhoB-type" evidence="9">
    <location>
        <begin position="129"/>
        <end position="225"/>
    </location>
</feature>
<dbReference type="PROSITE" id="PS50110">
    <property type="entry name" value="RESPONSE_REGULATORY"/>
    <property type="match status" value="1"/>
</dbReference>
<dbReference type="InterPro" id="IPR001789">
    <property type="entry name" value="Sig_transdc_resp-reg_receiver"/>
</dbReference>
<dbReference type="InterPro" id="IPR011006">
    <property type="entry name" value="CheY-like_superfamily"/>
</dbReference>
<evidence type="ECO:0000256" key="9">
    <source>
        <dbReference type="PROSITE-ProRule" id="PRU01091"/>
    </source>
</evidence>
<dbReference type="GO" id="GO:0032993">
    <property type="term" value="C:protein-DNA complex"/>
    <property type="evidence" value="ECO:0007669"/>
    <property type="project" value="TreeGrafter"/>
</dbReference>
<dbReference type="SUPFAM" id="SSF46894">
    <property type="entry name" value="C-terminal effector domain of the bipartite response regulators"/>
    <property type="match status" value="1"/>
</dbReference>
<dbReference type="SMART" id="SM00448">
    <property type="entry name" value="REC"/>
    <property type="match status" value="1"/>
</dbReference>
<dbReference type="GO" id="GO:0006355">
    <property type="term" value="P:regulation of DNA-templated transcription"/>
    <property type="evidence" value="ECO:0007669"/>
    <property type="project" value="InterPro"/>
</dbReference>
<comment type="caution">
    <text evidence="12">The sequence shown here is derived from an EMBL/GenBank/DDBJ whole genome shotgun (WGS) entry which is preliminary data.</text>
</comment>
<dbReference type="GO" id="GO:0005829">
    <property type="term" value="C:cytosol"/>
    <property type="evidence" value="ECO:0007669"/>
    <property type="project" value="TreeGrafter"/>
</dbReference>
<gene>
    <name evidence="12" type="ORF">DWX94_06065</name>
</gene>
<dbReference type="PROSITE" id="PS51755">
    <property type="entry name" value="OMPR_PHOB"/>
    <property type="match status" value="1"/>
</dbReference>
<dbReference type="Pfam" id="PF00072">
    <property type="entry name" value="Response_reg"/>
    <property type="match status" value="1"/>
</dbReference>
<dbReference type="FunFam" id="3.40.50.2300:FF:000001">
    <property type="entry name" value="DNA-binding response regulator PhoB"/>
    <property type="match status" value="1"/>
</dbReference>
<reference evidence="12 13" key="1">
    <citation type="submission" date="2018-08" db="EMBL/GenBank/DDBJ databases">
        <title>A genome reference for cultivated species of the human gut microbiota.</title>
        <authorList>
            <person name="Zou Y."/>
            <person name="Xue W."/>
            <person name="Luo G."/>
        </authorList>
    </citation>
    <scope>NUCLEOTIDE SEQUENCE [LARGE SCALE GENOMIC DNA]</scope>
    <source>
        <strain evidence="12 13">AF22-21</strain>
    </source>
</reference>
<evidence type="ECO:0000256" key="7">
    <source>
        <dbReference type="ARBA" id="ARBA00024867"/>
    </source>
</evidence>
<organism evidence="12 13">
    <name type="scientific">Coprococcus eutactus</name>
    <dbReference type="NCBI Taxonomy" id="33043"/>
    <lineage>
        <taxon>Bacteria</taxon>
        <taxon>Bacillati</taxon>
        <taxon>Bacillota</taxon>
        <taxon>Clostridia</taxon>
        <taxon>Lachnospirales</taxon>
        <taxon>Lachnospiraceae</taxon>
        <taxon>Coprococcus</taxon>
    </lineage>
</organism>
<comment type="function">
    <text evidence="7">May play the central regulatory role in sporulation. It may be an element of the effector pathway responsible for the activation of sporulation genes in response to nutritional stress. Spo0A may act in concert with spo0H (a sigma factor) to control the expression of some genes that are critical to the sporulation process.</text>
</comment>
<dbReference type="PANTHER" id="PTHR48111:SF73">
    <property type="entry name" value="ALKALINE PHOSPHATASE SYNTHESIS TRANSCRIPTIONAL REGULATORY PROTEIN PHOP"/>
    <property type="match status" value="1"/>
</dbReference>
<dbReference type="AlphaFoldDB" id="A0A3R5ZLN4"/>
<keyword evidence="3" id="KW-0902">Two-component regulatory system</keyword>
<evidence type="ECO:0000256" key="8">
    <source>
        <dbReference type="PROSITE-ProRule" id="PRU00169"/>
    </source>
</evidence>
<evidence type="ECO:0000313" key="13">
    <source>
        <dbReference type="Proteomes" id="UP000283295"/>
    </source>
</evidence>
<feature type="domain" description="OmpR/PhoB-type" evidence="11">
    <location>
        <begin position="129"/>
        <end position="225"/>
    </location>
</feature>
<dbReference type="InterPro" id="IPR001867">
    <property type="entry name" value="OmpR/PhoB-type_DNA-bd"/>
</dbReference>
<evidence type="ECO:0000256" key="4">
    <source>
        <dbReference type="ARBA" id="ARBA00023015"/>
    </source>
</evidence>
<dbReference type="CDD" id="cd00383">
    <property type="entry name" value="trans_reg_C"/>
    <property type="match status" value="1"/>
</dbReference>
<dbReference type="Gene3D" id="3.40.50.2300">
    <property type="match status" value="1"/>
</dbReference>
<dbReference type="PANTHER" id="PTHR48111">
    <property type="entry name" value="REGULATOR OF RPOS"/>
    <property type="match status" value="1"/>
</dbReference>